<dbReference type="PROSITE" id="PS51257">
    <property type="entry name" value="PROKAR_LIPOPROTEIN"/>
    <property type="match status" value="1"/>
</dbReference>
<keyword evidence="2" id="KW-0812">Transmembrane</keyword>
<dbReference type="Gene3D" id="2.40.160.50">
    <property type="entry name" value="membrane protein fhac: a member of the omp85/tpsb transporter family"/>
    <property type="match status" value="1"/>
</dbReference>
<evidence type="ECO:0000256" key="2">
    <source>
        <dbReference type="ARBA" id="ARBA00022692"/>
    </source>
</evidence>
<dbReference type="RefSeq" id="WP_046146523.1">
    <property type="nucleotide sequence ID" value="NZ_KQ033912.1"/>
</dbReference>
<evidence type="ECO:0000256" key="3">
    <source>
        <dbReference type="ARBA" id="ARBA00022729"/>
    </source>
</evidence>
<keyword evidence="4" id="KW-0472">Membrane</keyword>
<evidence type="ECO:0000256" key="4">
    <source>
        <dbReference type="ARBA" id="ARBA00023136"/>
    </source>
</evidence>
<accession>A0A0F5JFR9</accession>
<dbReference type="AlphaFoldDB" id="A0A0F5JFR9"/>
<evidence type="ECO:0000259" key="6">
    <source>
        <dbReference type="Pfam" id="PF01103"/>
    </source>
</evidence>
<evidence type="ECO:0000313" key="7">
    <source>
        <dbReference type="EMBL" id="KKB56400.1"/>
    </source>
</evidence>
<protein>
    <recommendedName>
        <fullName evidence="6">Bacterial surface antigen (D15) domain-containing protein</fullName>
    </recommendedName>
</protein>
<dbReference type="InterPro" id="IPR039910">
    <property type="entry name" value="D15-like"/>
</dbReference>
<dbReference type="Proteomes" id="UP000033047">
    <property type="component" value="Unassembled WGS sequence"/>
</dbReference>
<sequence length="779" mass="88250">MENKDILYRLLNGRGCVIASIFTTLILLSSSCSTTKNLPEGEVLYTGIKKIEVTDEDKTTAGEDALAEVEGALAYPPNNALLGSSSIRVPLPFGLWVYNAFVNKKGKIGKWIFDKLAAKPVFVSTVNPEVRIKVAQNLLKEYGYFNGTTSFQVDTNPKNAKKAKLIYQVAMNHPYTYDSIRYVRMRHRMDTLIQNTIGERLLHDGENFNVTNLEAERQRISSLLRNNGFYYFRPEFITYQADTIMNPGKVALRIMTKPGLSRAALRPWKIGDISVWLNGYNNETPTDSVRYKDMTVYYEGKLRVRPSVLYNRLRFRSGDLYSQEKQQRTQTSYSRLGIFRYSEMQYTPRDTTRRQDTLDLKINTVYDLPLDGELEVNVTSKSNDQVGPGAIFSVTKRNVFGGGETFGVRLRGSYEWQTGNRVDGAKSAINSWEMGLSGTLTFPQLLFPGMMKKDGLYPSSTSFRLYVDQLNRARFFKMLAFGGSASYDYQSSATSHHSITPFKLTYNLLQSTTHEFDSITKDNKALKLSLENQFVPAMGYTYTYDDAPITTRRNHTWFQLAVSQAGNLLGAGYAIAGKKFNEEGKHLLGNKFAQFVKGTAEIRYDYKIGHNQHLVGRMMAGAVYSYGNARVAPYSEQFYIGGANSLRAFTIRSIGPGRYLPEKTTYSYLDQTGDLKFEANLEYRFPILGDLHGAAFVDAGNIWLIREDKQRPGGQLKWGRFLKDLALDAGVGLRYDLTFIVIRLDMGIPLHVPYETDKNGYFNVPKYKPGWHLAIGYPF</sequence>
<dbReference type="EMBL" id="AQHV01000011">
    <property type="protein sequence ID" value="KKB56400.1"/>
    <property type="molecule type" value="Genomic_DNA"/>
</dbReference>
<dbReference type="GO" id="GO:0019867">
    <property type="term" value="C:outer membrane"/>
    <property type="evidence" value="ECO:0007669"/>
    <property type="project" value="InterPro"/>
</dbReference>
<dbReference type="PANTHER" id="PTHR12815:SF47">
    <property type="entry name" value="TRANSLOCATION AND ASSEMBLY MODULE SUBUNIT TAMA"/>
    <property type="match status" value="1"/>
</dbReference>
<name>A0A0F5JFR9_9BACT</name>
<proteinExistence type="predicted"/>
<dbReference type="HOGENOM" id="CLU_010929_0_0_10"/>
<dbReference type="STRING" id="927665.HMPREF1535_02375"/>
<evidence type="ECO:0000256" key="5">
    <source>
        <dbReference type="ARBA" id="ARBA00023237"/>
    </source>
</evidence>
<dbReference type="PATRIC" id="fig|927665.4.peg.2442"/>
<evidence type="ECO:0000313" key="8">
    <source>
        <dbReference type="Proteomes" id="UP000033047"/>
    </source>
</evidence>
<comment type="subcellular location">
    <subcellularLocation>
        <location evidence="1">Membrane</location>
    </subcellularLocation>
</comment>
<dbReference type="Gene3D" id="3.10.20.310">
    <property type="entry name" value="membrane protein fhac"/>
    <property type="match status" value="1"/>
</dbReference>
<organism evidence="7 8">
    <name type="scientific">Parabacteroides goldsteinii DSM 19448 = WAL 12034</name>
    <dbReference type="NCBI Taxonomy" id="927665"/>
    <lineage>
        <taxon>Bacteria</taxon>
        <taxon>Pseudomonadati</taxon>
        <taxon>Bacteroidota</taxon>
        <taxon>Bacteroidia</taxon>
        <taxon>Bacteroidales</taxon>
        <taxon>Tannerellaceae</taxon>
        <taxon>Parabacteroides</taxon>
    </lineage>
</organism>
<reference evidence="7 8" key="1">
    <citation type="submission" date="2013-04" db="EMBL/GenBank/DDBJ databases">
        <title>The Genome Sequence of Parabacteroides goldsteinii DSM 19448.</title>
        <authorList>
            <consortium name="The Broad Institute Genomics Platform"/>
            <person name="Earl A."/>
            <person name="Ward D."/>
            <person name="Feldgarden M."/>
            <person name="Gevers D."/>
            <person name="Martens E."/>
            <person name="Sakamoto M."/>
            <person name="Benno Y."/>
            <person name="Song Y."/>
            <person name="Liu C."/>
            <person name="Lee J."/>
            <person name="Bolanos M."/>
            <person name="Vaisanen M.L."/>
            <person name="Finegold S.M."/>
            <person name="Walker B."/>
            <person name="Young S."/>
            <person name="Zeng Q."/>
            <person name="Gargeya S."/>
            <person name="Fitzgerald M."/>
            <person name="Haas B."/>
            <person name="Abouelleil A."/>
            <person name="Allen A.W."/>
            <person name="Alvarado L."/>
            <person name="Arachchi H.M."/>
            <person name="Berlin A.M."/>
            <person name="Chapman S.B."/>
            <person name="Gainer-Dewar J."/>
            <person name="Goldberg J."/>
            <person name="Griggs A."/>
            <person name="Gujja S."/>
            <person name="Hansen M."/>
            <person name="Howarth C."/>
            <person name="Imamovic A."/>
            <person name="Ireland A."/>
            <person name="Larimer J."/>
            <person name="McCowan C."/>
            <person name="Murphy C."/>
            <person name="Pearson M."/>
            <person name="Poon T.W."/>
            <person name="Priest M."/>
            <person name="Roberts A."/>
            <person name="Saif S."/>
            <person name="Shea T."/>
            <person name="Sisk P."/>
            <person name="Sykes S."/>
            <person name="Wortman J."/>
            <person name="Nusbaum C."/>
            <person name="Birren B."/>
        </authorList>
    </citation>
    <scope>NUCLEOTIDE SEQUENCE [LARGE SCALE GENOMIC DNA]</scope>
    <source>
        <strain evidence="7 8">DSM 19448</strain>
    </source>
</reference>
<keyword evidence="5" id="KW-0998">Cell outer membrane</keyword>
<evidence type="ECO:0000256" key="1">
    <source>
        <dbReference type="ARBA" id="ARBA00004370"/>
    </source>
</evidence>
<dbReference type="PANTHER" id="PTHR12815">
    <property type="entry name" value="SORTING AND ASSEMBLY MACHINERY SAMM50 PROTEIN FAMILY MEMBER"/>
    <property type="match status" value="1"/>
</dbReference>
<keyword evidence="3" id="KW-0732">Signal</keyword>
<feature type="domain" description="Bacterial surface antigen (D15)" evidence="6">
    <location>
        <begin position="398"/>
        <end position="762"/>
    </location>
</feature>
<gene>
    <name evidence="7" type="ORF">HMPREF1535_02375</name>
</gene>
<dbReference type="Pfam" id="PF01103">
    <property type="entry name" value="Omp85"/>
    <property type="match status" value="1"/>
</dbReference>
<dbReference type="InterPro" id="IPR000184">
    <property type="entry name" value="Bac_surfAg_D15"/>
</dbReference>
<comment type="caution">
    <text evidence="7">The sequence shown here is derived from an EMBL/GenBank/DDBJ whole genome shotgun (WGS) entry which is preliminary data.</text>
</comment>